<dbReference type="GO" id="GO:0006417">
    <property type="term" value="P:regulation of translation"/>
    <property type="evidence" value="ECO:0007669"/>
    <property type="project" value="TreeGrafter"/>
</dbReference>
<dbReference type="InterPro" id="IPR041916">
    <property type="entry name" value="Anti_sigma_zinc_sf"/>
</dbReference>
<dbReference type="GO" id="GO:0005886">
    <property type="term" value="C:plasma membrane"/>
    <property type="evidence" value="ECO:0007669"/>
    <property type="project" value="UniProtKB-SubCell"/>
</dbReference>
<feature type="region of interest" description="Disordered" evidence="11">
    <location>
        <begin position="77"/>
        <end position="99"/>
    </location>
</feature>
<keyword evidence="4 12" id="KW-0812">Transmembrane</keyword>
<accession>A0A6G8FJV3</accession>
<dbReference type="PANTHER" id="PTHR37461">
    <property type="entry name" value="ANTI-SIGMA-K FACTOR RSKA"/>
    <property type="match status" value="1"/>
</dbReference>
<keyword evidence="15" id="KW-1185">Reference proteome</keyword>
<keyword evidence="5 12" id="KW-1133">Transmembrane helix</keyword>
<dbReference type="InterPro" id="IPR018764">
    <property type="entry name" value="RskA_C"/>
</dbReference>
<evidence type="ECO:0000256" key="9">
    <source>
        <dbReference type="ARBA" id="ARBA00029829"/>
    </source>
</evidence>
<comment type="subcellular location">
    <subcellularLocation>
        <location evidence="2">Cell membrane</location>
    </subcellularLocation>
    <subcellularLocation>
        <location evidence="1">Membrane</location>
        <topology evidence="1">Single-pass membrane protein</topology>
    </subcellularLocation>
</comment>
<organism evidence="14 15">
    <name type="scientific">Leucobacter insecticola</name>
    <dbReference type="NCBI Taxonomy" id="2714934"/>
    <lineage>
        <taxon>Bacteria</taxon>
        <taxon>Bacillati</taxon>
        <taxon>Actinomycetota</taxon>
        <taxon>Actinomycetes</taxon>
        <taxon>Micrococcales</taxon>
        <taxon>Microbacteriaceae</taxon>
        <taxon>Leucobacter</taxon>
    </lineage>
</organism>
<dbReference type="Pfam" id="PF10099">
    <property type="entry name" value="RskA_C"/>
    <property type="match status" value="1"/>
</dbReference>
<keyword evidence="6" id="KW-0805">Transcription regulation</keyword>
<evidence type="ECO:0000256" key="1">
    <source>
        <dbReference type="ARBA" id="ARBA00004167"/>
    </source>
</evidence>
<reference evidence="14 15" key="1">
    <citation type="submission" date="2020-03" db="EMBL/GenBank/DDBJ databases">
        <title>Leucobacter sp. nov., isolated from beetles.</title>
        <authorList>
            <person name="Hyun D.-W."/>
            <person name="Bae J.-W."/>
        </authorList>
    </citation>
    <scope>NUCLEOTIDE SEQUENCE [LARGE SCALE GENOMIC DNA]</scope>
    <source>
        <strain evidence="14 15">HDW9B</strain>
    </source>
</reference>
<dbReference type="GO" id="GO:0016989">
    <property type="term" value="F:sigma factor antagonist activity"/>
    <property type="evidence" value="ECO:0007669"/>
    <property type="project" value="TreeGrafter"/>
</dbReference>
<dbReference type="EMBL" id="CP049934">
    <property type="protein sequence ID" value="QIM16631.1"/>
    <property type="molecule type" value="Genomic_DNA"/>
</dbReference>
<evidence type="ECO:0000313" key="15">
    <source>
        <dbReference type="Proteomes" id="UP000501387"/>
    </source>
</evidence>
<evidence type="ECO:0000256" key="10">
    <source>
        <dbReference type="ARBA" id="ARBA00030803"/>
    </source>
</evidence>
<dbReference type="PANTHER" id="PTHR37461:SF1">
    <property type="entry name" value="ANTI-SIGMA-K FACTOR RSKA"/>
    <property type="match status" value="1"/>
</dbReference>
<dbReference type="RefSeq" id="WP_166323853.1">
    <property type="nucleotide sequence ID" value="NZ_CP049934.1"/>
</dbReference>
<proteinExistence type="predicted"/>
<feature type="transmembrane region" description="Helical" evidence="12">
    <location>
        <begin position="105"/>
        <end position="130"/>
    </location>
</feature>
<dbReference type="Proteomes" id="UP000501387">
    <property type="component" value="Chromosome"/>
</dbReference>
<protein>
    <recommendedName>
        <fullName evidence="10">Regulator of SigK</fullName>
    </recommendedName>
    <alternativeName>
        <fullName evidence="9">Sigma-K anti-sigma factor RskA</fullName>
    </alternativeName>
</protein>
<feature type="domain" description="Anti-sigma K factor RskA C-terminal" evidence="13">
    <location>
        <begin position="110"/>
        <end position="247"/>
    </location>
</feature>
<evidence type="ECO:0000256" key="3">
    <source>
        <dbReference type="ARBA" id="ARBA00022475"/>
    </source>
</evidence>
<keyword evidence="7 12" id="KW-0472">Membrane</keyword>
<evidence type="ECO:0000313" key="14">
    <source>
        <dbReference type="EMBL" id="QIM16631.1"/>
    </source>
</evidence>
<evidence type="ECO:0000256" key="11">
    <source>
        <dbReference type="SAM" id="MobiDB-lite"/>
    </source>
</evidence>
<evidence type="ECO:0000259" key="13">
    <source>
        <dbReference type="Pfam" id="PF10099"/>
    </source>
</evidence>
<evidence type="ECO:0000256" key="6">
    <source>
        <dbReference type="ARBA" id="ARBA00023015"/>
    </source>
</evidence>
<keyword evidence="8" id="KW-0804">Transcription</keyword>
<dbReference type="InterPro" id="IPR051474">
    <property type="entry name" value="Anti-sigma-K/W_factor"/>
</dbReference>
<evidence type="ECO:0000256" key="5">
    <source>
        <dbReference type="ARBA" id="ARBA00022989"/>
    </source>
</evidence>
<sequence length="255" mass="26658">MKLQEFRDLSAGHALGALSPEEEQSFKAVLAARPEWRDIADTDAAVAAELGRSLPVVPPRAQLREQILSAIDLDTQTATEADHPSVDPEPSTAVSRPGSPSRRAWIIGAFALAASVALFSTVMLGSGVLFPPSPEEPAVVALHEVEKSPDAASRTVTIPGGPSVTLHWSNSQGIAVLVAENMAPAAAGEDYELWIVRGDEKKSLGLMKPDDDLRSVFATNAFVAGDVVAVTVEPEGGSPSGLPTTEPVLAITTVL</sequence>
<dbReference type="KEGG" id="lins:G7067_09805"/>
<name>A0A6G8FJV3_9MICO</name>
<evidence type="ECO:0000256" key="7">
    <source>
        <dbReference type="ARBA" id="ARBA00023136"/>
    </source>
</evidence>
<evidence type="ECO:0000256" key="12">
    <source>
        <dbReference type="SAM" id="Phobius"/>
    </source>
</evidence>
<evidence type="ECO:0000256" key="8">
    <source>
        <dbReference type="ARBA" id="ARBA00023163"/>
    </source>
</evidence>
<dbReference type="Gene3D" id="1.10.10.1320">
    <property type="entry name" value="Anti-sigma factor, zinc-finger domain"/>
    <property type="match status" value="1"/>
</dbReference>
<dbReference type="AlphaFoldDB" id="A0A6G8FJV3"/>
<evidence type="ECO:0000256" key="4">
    <source>
        <dbReference type="ARBA" id="ARBA00022692"/>
    </source>
</evidence>
<evidence type="ECO:0000256" key="2">
    <source>
        <dbReference type="ARBA" id="ARBA00004236"/>
    </source>
</evidence>
<keyword evidence="3" id="KW-1003">Cell membrane</keyword>
<gene>
    <name evidence="14" type="ORF">G7067_09805</name>
</gene>